<feature type="domain" description="Filamentous haemagglutinin FhaB/tRNA nuclease CdiA-like TPS" evidence="5">
    <location>
        <begin position="139"/>
        <end position="255"/>
    </location>
</feature>
<proteinExistence type="predicted"/>
<evidence type="ECO:0000256" key="1">
    <source>
        <dbReference type="ARBA" id="ARBA00004613"/>
    </source>
</evidence>
<dbReference type="NCBIfam" id="TIGR01901">
    <property type="entry name" value="adhes_NPXG"/>
    <property type="match status" value="1"/>
</dbReference>
<name>A0A3G8H354_9BURK</name>
<dbReference type="RefSeq" id="WP_124684588.1">
    <property type="nucleotide sequence ID" value="NZ_CP033969.1"/>
</dbReference>
<dbReference type="Pfam" id="PF12545">
    <property type="entry name" value="DUF3739"/>
    <property type="match status" value="1"/>
</dbReference>
<evidence type="ECO:0000256" key="2">
    <source>
        <dbReference type="ARBA" id="ARBA00022525"/>
    </source>
</evidence>
<dbReference type="Pfam" id="PF05860">
    <property type="entry name" value="TPS"/>
    <property type="match status" value="1"/>
</dbReference>
<dbReference type="KEGG" id="cpau:EHF44_16170"/>
<feature type="chain" id="PRO_5017945157" evidence="4">
    <location>
        <begin position="45"/>
        <end position="4010"/>
    </location>
</feature>
<dbReference type="InterPro" id="IPR012334">
    <property type="entry name" value="Pectin_lyas_fold"/>
</dbReference>
<evidence type="ECO:0000259" key="5">
    <source>
        <dbReference type="SMART" id="SM00912"/>
    </source>
</evidence>
<dbReference type="EMBL" id="CP033969">
    <property type="protein sequence ID" value="AZG14834.1"/>
    <property type="molecule type" value="Genomic_DNA"/>
</dbReference>
<reference evidence="7" key="1">
    <citation type="submission" date="2018-11" db="EMBL/GenBank/DDBJ databases">
        <title>FDA dAtabase for Regulatory Grade micrObial Sequences (FDA-ARGOS): Supporting development and validation of Infectious Disease Dx tests.</title>
        <authorList>
            <person name="Goldberg B."/>
            <person name="Campos J."/>
            <person name="Tallon L."/>
            <person name="Sadzewicz L."/>
            <person name="Zhao X."/>
            <person name="Vavikolanu K."/>
            <person name="Mehta A."/>
            <person name="Aluvathingal J."/>
            <person name="Nadendla S."/>
            <person name="Geyer C."/>
            <person name="Nandy P."/>
            <person name="Yan Y."/>
            <person name="Sichtig H."/>
        </authorList>
    </citation>
    <scope>NUCLEOTIDE SEQUENCE [LARGE SCALE GENOMIC DNA]</scope>
    <source>
        <strain evidence="7">FDAARGOS_614</strain>
    </source>
</reference>
<dbReference type="GO" id="GO:0005576">
    <property type="term" value="C:extracellular region"/>
    <property type="evidence" value="ECO:0007669"/>
    <property type="project" value="UniProtKB-SubCell"/>
</dbReference>
<protein>
    <submittedName>
        <fullName evidence="6">Filamentous hemagglutinin N-terminal domain-containing protein</fullName>
    </submittedName>
</protein>
<organism evidence="6 7">
    <name type="scientific">Cupriavidus pauculus</name>
    <dbReference type="NCBI Taxonomy" id="82633"/>
    <lineage>
        <taxon>Bacteria</taxon>
        <taxon>Pseudomonadati</taxon>
        <taxon>Pseudomonadota</taxon>
        <taxon>Betaproteobacteria</taxon>
        <taxon>Burkholderiales</taxon>
        <taxon>Burkholderiaceae</taxon>
        <taxon>Cupriavidus</taxon>
    </lineage>
</organism>
<accession>A0A3G8H354</accession>
<dbReference type="Gene3D" id="2.160.20.10">
    <property type="entry name" value="Single-stranded right-handed beta-helix, Pectin lyase-like"/>
    <property type="match status" value="1"/>
</dbReference>
<dbReference type="InterPro" id="IPR050909">
    <property type="entry name" value="Bact_Autotransporter_VF"/>
</dbReference>
<keyword evidence="2" id="KW-0964">Secreted</keyword>
<dbReference type="PANTHER" id="PTHR12338:SF8">
    <property type="entry name" value="HEME_HEMOPEXIN-BINDING PROTEIN"/>
    <property type="match status" value="1"/>
</dbReference>
<gene>
    <name evidence="6" type="ORF">EHF44_16170</name>
</gene>
<evidence type="ECO:0000313" key="7">
    <source>
        <dbReference type="Proteomes" id="UP000270411"/>
    </source>
</evidence>
<dbReference type="InterPro" id="IPR008638">
    <property type="entry name" value="FhaB/CdiA-like_TPS"/>
</dbReference>
<dbReference type="SMART" id="SM00912">
    <property type="entry name" value="Haemagg_act"/>
    <property type="match status" value="1"/>
</dbReference>
<dbReference type="SUPFAM" id="SSF51126">
    <property type="entry name" value="Pectin lyase-like"/>
    <property type="match status" value="1"/>
</dbReference>
<dbReference type="InterPro" id="IPR011050">
    <property type="entry name" value="Pectin_lyase_fold/virulence"/>
</dbReference>
<dbReference type="OrthoDB" id="218680at2"/>
<keyword evidence="3 4" id="KW-0732">Signal</keyword>
<evidence type="ECO:0000313" key="6">
    <source>
        <dbReference type="EMBL" id="AZG14834.1"/>
    </source>
</evidence>
<dbReference type="InterPro" id="IPR021026">
    <property type="entry name" value="Filamn_hemagglutn_DUF3739"/>
</dbReference>
<evidence type="ECO:0000256" key="4">
    <source>
        <dbReference type="SAM" id="SignalP"/>
    </source>
</evidence>
<sequence length="4010" mass="405964">MNPLLKPTPQVRARARATAWRGVPRPLAQAMAVVLAAWSAQATAAGPAFNGAWIRQQAGQQAAADAARIGTMTQWGATLTPQQIQQINAQTRLSIANLGQVAQAAAAAAEAQRKAREAALRAAGGVPDGLGEGGLKVDTNAATAGWSGADGPTQTIDPATGRVLVGVRQTSDRAILNWETFNVGRNTSLHFDQQASWAVLNRVNDPQARPSQIQGQISGAGTVMVLNRNGVIFSGSSQVDTGNLVAAAARMSDAQFRGNGLYSTNTGSTFAPSFTDASGKLIVEAGAQLNTRAPASVTQGGGYALLLGGEVRNDGTIATPRGQAQLAAGDSFILRPGYSSDSNQVSTTRGNEVAVLRAADSVAGTVVNRGVIQAERGDITLAGHDVRQDGVALSTTSVSQRGTIHLLNSAADTSGRVTLGKGSVTAVLIEDSTDTALDSQRDALIAESKTQDEARIAGTAIPAAFDNLSRAPDRRDQSRVEVVSGGNVTFDNQSLTLATGGQIAVSAAGRAFVADGARLDVAGAPSVKVAMDGNNVKVSVQGNEQRDAPGSRDSGKLTSQDVWVDVRDLVLLPAGTGGYATDRYYTPGGLLEVGGYLGTTGHTIGEWAAVGGSVRLAGKEVVTQRGSSVNLAGGTVVTADGFMRTSWVRGSDGGFYDANTAPGDLLYEGLYNGFQVDYARWGVTDRFYNTALAPTYRWQRGYVTGRDAGRLVVDAPTAVLEGDIHANVLQGERQVARRDAAVTDGYKAAQNTAAQAGQFVLGHFQNDAPLRTQPAVDVRFTAGGAAATDGMTADDALAPGRTGTAWLDAARFSGFGLGGIEVYTGATFRVDGALTLADGGALKVVAPHIDVNASVTARAGSIRLGNVLARSGTFAETPLGIDGKAYATIGPDVTLDVRGKWVNALRDGSDAAALAFADGGTVDIGSTHDVTVARGAVVDASGGGAVLADGSLHGGRGGSVTLAANAPGASAAGMTPDPASTLHLDGDVRGYAAGAGGTLAVSAGTVRIGGASAAGPGELLLPASLFASGFGVYDINGFNALTVADGTRLDVTRPVYRLTDAARQAPTGTDPASAMARWLPPAYLEDAARGVLTQRAGADLTLRSAAYYDNAGGYLSGGRIDIGTGTVLQVDAGHAIRVDGKDRIRVDGTLVAPGGSIAVLNTRVPGGGKADPSPGDLAIVIDDHARLDVAARAATARDQYGRAYGVVPDGGAIVLGSEGGVVDDTRAPVSSDAFVIVRAGAVLDASGTSASLATGAVSNRLDPMFQAVYDAASGGGRIAVRSFSGFTLDGRMTAAAGGATARGGALTLELQSPLYRDTALPDAARVPRELLVSQHDQASTPYALGRGAISVDRIAAGRFDDLSLVSVDAVGFVGSVDLAMRQSLHVGAGWIDAASLAGAVVPDTHVTLSAPYVALDAAPRASTVTDSRAYPVVKPQLQRARAETDASLSVRASLIDLGTIDLAGMTGDVQLANGRQMAVARAGFGSVDFTSQGDIRLAGALRASRVLTLDAAQIYPVSSATASLFATERIALGRTTADAPAQPLAVFGSLTIQAPDVRQGAVLRAPLGKLQIGVGNVSEAIGDKPFVTDTVAFLPGSITSVSGAGLSLPYGGTTDGITYTYRKADGTTQEVRLADSAINVIGQHIDVQQGALLDLSGGGDLRGVAFVSGRGGSVDVLNTALANASPANTFSDAGNAVYAIVPSMQAAYAPVDAAARNAPGVGRQITVPSGVPGLPAGTYTLMPASYALMPGAFRVELGGTASLAQQGVLALRNGSYAVSAVQGVANGAVRDAQPTRVIVTGADTVRKYAQYNETGYADFAREQASTLGNPLAALPSDGHALNLKLGVPATPGDALTFDGRAVFDAASGGRNPGYVTVDATLATTPVEVRPAGTAATDGMASVTDRSLNALQAPRLVLGGTIVAEAANPGSFSINTMTRALNVREGSVVRAPEIIATAGVGGITIESGARLDTLGMGTATPFRSADGYVYRAGQANGVNALPVLALSNNWLDLRTESVSAQSGGIRIGAARLYTEGSLALMLQGAGTLTMDDALRFGARELSLSGSSINIGSAGALAAAARDNVLPAGLQFNQALLDRLLAGNDEPGVPALASLRLGASSAINFFGTVDVSAIDPATGKSRLGELILTTPAIYGRGEAGDVATLTAGKLIWSGVSDGVAYNTTTQPSSARPGAVLDGGAGMGRGTLNLVADDIVLGYASFAAPDSRLNLNHMILGFSTANLTAARSISANHRNTLSAWQAQGSYVPGQGYQYSGGNLNLNTPLLMGDAGSVTQYVAGGALTVAQQPGQQDAAAGAGARGAEIGLRGGTVTLASHVALPSGKLVATATGDITLTDAAQIDLAGRDKTYFDQTRATPGGDLVLESASGNVTQAAGSRIDVSAPLGAAAGTIQVTALGEGAGRVDLAGRIDGGAGDGVDPAASGAIDIRARVLADFGGLNRRLNDGVVFGARSFVVKQGDLVIGDELRAHAVTVSADGGSLTVNGKVDASGTSPGSIRLAARDNLTIAGGALLDAHATTLDVDGYGQPIDATNRATVALSAAGGTLTLAPGAHVDLRSADAVARGRLVLDAGRAGSATANDMRIEASGPITVDGAASIAVQGFWRYDNAPADPVPTLDGRTNQIVTQAYLDSLHQDSLAFIDGAQRNAGLLARLAGLRSYGAAYHLRPGVEIASRTANGNLTVSGDVDLSGYRYGPNATSVRGSGEPGALVLRAGGDLNIFGSITDGFAPPVATPDDANWKLAAGIEPSRGELVLPVAVTLRGATSGVVTSFTNVNGALGFDIPVRATGLKAGVEVPTRVALNAAATIPAGTTLRAAVRNPDGSVRFAAGTVIAQATSLARGSQLDAGTVLPVLLQVQAFTVPAGTPLSIFSGAASLAANVQVPSGTKLPPGINLQFANAAGTGTVASIDLRPTVAGSQGRLWAVAPMLAAGSDSWSMRLAGGADTASADTRTLQAPSGLGGAGSIRLSDYHYTSIRSTVRQPVFSVVRTGTGDLDMLAGGDVFQATPYGVYTAGTQAAGIGANGSDPFNLARGASNGSVLGAGVAAGYEALVGNGNYQAWYPQRGGDVRVAAQGDLRGDLIGTQNAGPLAGMVASNLIGNWLWRQGGDEIGQRTAWWINFGTYAQPYGVDAPGRNTQVIGFTGIGALGGGNVRVDVGGNAGVLSDRGNSEVLRSSGLNIVSGGSGRVVDGALVQTGGGRLDVRIGGAWNPGQTLSQGAGDLTNAPDLSGSVVNLRGNTVLAAASVGYVSGTGGTDPSDPRWQGTAPRLIDPTIGGGIYVAPGDGEVAVTTRGDLVLTGALDPGRARLASTTPFQAQGRAFAGGGYSWFSLWTDRSGLSLASSGGNVSPIQMQRGPASLSGGFDTDGGYLYPGALRVEAASGSIFYGKSDASETRALLLAPTRSGTLEMLAAGDIRARDFPVNVSGADPALLPTPFHPAFEARSGDSTVGIVTNVASSGGASVNARRNWLFTYQPNTYKAPGDDGARDPLRFYAVDGDVVGLRTGQIVSFGGNAVTPGDTWYVGSRPVWVQAGRDVVGAGTRPGQVAGSGLPGSAYTGNLFVHAAPHDISVVSAGRDIVQSSFNVAGPGLLEVRAGRNLYQADKGSIESLGAIVNVDPANRSGGASIVAMAGVGASGPDYGAFARRYFSAGNAADAAYGLDDPANAGRVARTYEKELAAWLAARYGEGGTGGAVERFLALSPAEQGIFVREVYFNELRASGREYTDASGRRAGSYLRGRQAIATLFPAQDGRGNAIAYDGDITLFGGSGIRTDFGGHVETLTPGGRTVIGVEGVVPPASSGLLTQGTGDIRMYSRDSILLGLSRIFTTFGGDITAWSATGDINAGRGAKTTVVFSPPRRLYDDVGNVTLSPTVPSTGAGIATLNPIPEIAPGDIDLIAPLGTIDAGEAGIRVSGNVNLAALQVVNAANIQVQGKATGLPAMASVNVGALTSASAAASAVNQAAEDLARQQTANAKERMPSVVSVQVLGFGEGGQ</sequence>
<comment type="subcellular location">
    <subcellularLocation>
        <location evidence="1">Secreted</location>
    </subcellularLocation>
</comment>
<dbReference type="PANTHER" id="PTHR12338">
    <property type="entry name" value="AUTOTRANSPORTER"/>
    <property type="match status" value="1"/>
</dbReference>
<evidence type="ECO:0000256" key="3">
    <source>
        <dbReference type="ARBA" id="ARBA00022729"/>
    </source>
</evidence>
<dbReference type="Proteomes" id="UP000270411">
    <property type="component" value="Chromosome 1"/>
</dbReference>
<feature type="signal peptide" evidence="4">
    <location>
        <begin position="1"/>
        <end position="44"/>
    </location>
</feature>